<dbReference type="GO" id="GO:0004788">
    <property type="term" value="F:thiamine diphosphokinase activity"/>
    <property type="evidence" value="ECO:0007669"/>
    <property type="project" value="UniProtKB-UniRule"/>
</dbReference>
<dbReference type="InterPro" id="IPR053149">
    <property type="entry name" value="TPK"/>
</dbReference>
<dbReference type="GO" id="GO:0005524">
    <property type="term" value="F:ATP binding"/>
    <property type="evidence" value="ECO:0007669"/>
    <property type="project" value="UniProtKB-KW"/>
</dbReference>
<dbReference type="AlphaFoldDB" id="A0A1I0F5T8"/>
<dbReference type="InterPro" id="IPR006282">
    <property type="entry name" value="Thi_PPkinase"/>
</dbReference>
<dbReference type="InterPro" id="IPR036371">
    <property type="entry name" value="TPK_B1-bd_sf"/>
</dbReference>
<evidence type="ECO:0000256" key="1">
    <source>
        <dbReference type="ARBA" id="ARBA00022679"/>
    </source>
</evidence>
<dbReference type="SUPFAM" id="SSF63862">
    <property type="entry name" value="Thiamin pyrophosphokinase, substrate-binding domain"/>
    <property type="match status" value="1"/>
</dbReference>
<keyword evidence="4" id="KW-0067">ATP-binding</keyword>
<dbReference type="Gene3D" id="3.40.50.10240">
    <property type="entry name" value="Thiamin pyrophosphokinase, catalytic domain"/>
    <property type="match status" value="1"/>
</dbReference>
<dbReference type="InterPro" id="IPR036759">
    <property type="entry name" value="TPK_catalytic_sf"/>
</dbReference>
<evidence type="ECO:0000256" key="5">
    <source>
        <dbReference type="NCBIfam" id="TIGR01378"/>
    </source>
</evidence>
<evidence type="ECO:0000256" key="4">
    <source>
        <dbReference type="ARBA" id="ARBA00022840"/>
    </source>
</evidence>
<keyword evidence="2" id="KW-0547">Nucleotide-binding</keyword>
<dbReference type="RefSeq" id="WP_090734538.1">
    <property type="nucleotide sequence ID" value="NZ_FOHO01000006.1"/>
</dbReference>
<dbReference type="PANTHER" id="PTHR41299">
    <property type="entry name" value="THIAMINE PYROPHOSPHOKINASE"/>
    <property type="match status" value="1"/>
</dbReference>
<reference evidence="7 8" key="1">
    <citation type="submission" date="2016-10" db="EMBL/GenBank/DDBJ databases">
        <authorList>
            <person name="de Groot N.N."/>
        </authorList>
    </citation>
    <scope>NUCLEOTIDE SEQUENCE [LARGE SCALE GENOMIC DNA]</scope>
    <source>
        <strain evidence="7 8">DSM 17862</strain>
    </source>
</reference>
<dbReference type="EMBL" id="FOHO01000006">
    <property type="protein sequence ID" value="SET52791.1"/>
    <property type="molecule type" value="Genomic_DNA"/>
</dbReference>
<dbReference type="Proteomes" id="UP000199180">
    <property type="component" value="Unassembled WGS sequence"/>
</dbReference>
<dbReference type="InterPro" id="IPR007371">
    <property type="entry name" value="TPK_catalytic"/>
</dbReference>
<sequence>MTGAVVQSRHGVTVIGGGLVTPEDLALALRVAPTLVAADGGADRAFALGMPPDWVIGDLDSISDSARGRMRPDRVLHISEQDSTDFSKCLTRIDAPFVVAVGFAGLRLDHTLAALTTLIRAEHPRVILLASDDIAFPAPRRLTLPLMPGTRVSLYPMGPARGTSSGLEWPIDGIEFSPAGRVGTSNRANGLVSLQIEGPMLILLPRDCLSTALNALGLGAA</sequence>
<evidence type="ECO:0000256" key="2">
    <source>
        <dbReference type="ARBA" id="ARBA00022741"/>
    </source>
</evidence>
<dbReference type="PANTHER" id="PTHR41299:SF1">
    <property type="entry name" value="THIAMINE PYROPHOSPHOKINASE"/>
    <property type="match status" value="1"/>
</dbReference>
<name>A0A1I0F5T8_9RHOB</name>
<evidence type="ECO:0000256" key="3">
    <source>
        <dbReference type="ARBA" id="ARBA00022777"/>
    </source>
</evidence>
<dbReference type="Pfam" id="PF04263">
    <property type="entry name" value="TPK_catalytic"/>
    <property type="match status" value="1"/>
</dbReference>
<proteinExistence type="predicted"/>
<evidence type="ECO:0000313" key="7">
    <source>
        <dbReference type="EMBL" id="SET52791.1"/>
    </source>
</evidence>
<protein>
    <recommendedName>
        <fullName evidence="5">Thiamine diphosphokinase</fullName>
        <ecNumber evidence="5">2.7.6.2</ecNumber>
    </recommendedName>
</protein>
<dbReference type="SUPFAM" id="SSF63999">
    <property type="entry name" value="Thiamin pyrophosphokinase, catalytic domain"/>
    <property type="match status" value="1"/>
</dbReference>
<dbReference type="OrthoDB" id="7057856at2"/>
<dbReference type="STRING" id="364199.SAMN04489858_10675"/>
<dbReference type="NCBIfam" id="TIGR01378">
    <property type="entry name" value="thi_PPkinase"/>
    <property type="match status" value="1"/>
</dbReference>
<gene>
    <name evidence="7" type="ORF">SAMN04489858_10675</name>
</gene>
<dbReference type="GO" id="GO:0009229">
    <property type="term" value="P:thiamine diphosphate biosynthetic process"/>
    <property type="evidence" value="ECO:0007669"/>
    <property type="project" value="InterPro"/>
</dbReference>
<dbReference type="GO" id="GO:0006772">
    <property type="term" value="P:thiamine metabolic process"/>
    <property type="evidence" value="ECO:0007669"/>
    <property type="project" value="UniProtKB-UniRule"/>
</dbReference>
<dbReference type="CDD" id="cd07995">
    <property type="entry name" value="TPK"/>
    <property type="match status" value="1"/>
</dbReference>
<dbReference type="GO" id="GO:0030975">
    <property type="term" value="F:thiamine binding"/>
    <property type="evidence" value="ECO:0007669"/>
    <property type="project" value="InterPro"/>
</dbReference>
<keyword evidence="8" id="KW-1185">Reference proteome</keyword>
<accession>A0A1I0F5T8</accession>
<keyword evidence="3 7" id="KW-0418">Kinase</keyword>
<keyword evidence="1" id="KW-0808">Transferase</keyword>
<dbReference type="GO" id="GO:0016301">
    <property type="term" value="F:kinase activity"/>
    <property type="evidence" value="ECO:0007669"/>
    <property type="project" value="UniProtKB-KW"/>
</dbReference>
<evidence type="ECO:0000259" key="6">
    <source>
        <dbReference type="Pfam" id="PF04263"/>
    </source>
</evidence>
<organism evidence="7 8">
    <name type="scientific">Paracoccus homiensis</name>
    <dbReference type="NCBI Taxonomy" id="364199"/>
    <lineage>
        <taxon>Bacteria</taxon>
        <taxon>Pseudomonadati</taxon>
        <taxon>Pseudomonadota</taxon>
        <taxon>Alphaproteobacteria</taxon>
        <taxon>Rhodobacterales</taxon>
        <taxon>Paracoccaceae</taxon>
        <taxon>Paracoccus</taxon>
    </lineage>
</organism>
<evidence type="ECO:0000313" key="8">
    <source>
        <dbReference type="Proteomes" id="UP000199180"/>
    </source>
</evidence>
<feature type="domain" description="Thiamin pyrophosphokinase catalytic" evidence="6">
    <location>
        <begin position="30"/>
        <end position="124"/>
    </location>
</feature>
<dbReference type="EC" id="2.7.6.2" evidence="5"/>